<keyword evidence="2" id="KW-1185">Reference proteome</keyword>
<dbReference type="STRING" id="83219.PM02_00020"/>
<reference evidence="1 2" key="1">
    <citation type="journal article" date="2014" name="Genome Announc.">
        <title>Draft Genome Sequences of Two Isolates of the Roseobacter Group, Sulfitobacter sp. Strains 3SOLIMAR09 and 1FIGIMAR09, from Harbors of Mallorca Island (Mediterranean Sea).</title>
        <authorList>
            <person name="Mas-Llado M."/>
            <person name="Pina-Villalonga J.M."/>
            <person name="Brunet-Galmes I."/>
            <person name="Nogales B."/>
            <person name="Bosch R."/>
        </authorList>
    </citation>
    <scope>NUCLEOTIDE SEQUENCE [LARGE SCALE GENOMIC DNA]</scope>
    <source>
        <strain evidence="1 2">1FIGIMAR09</strain>
    </source>
</reference>
<protein>
    <submittedName>
        <fullName evidence="1">Uncharacterized protein</fullName>
    </submittedName>
</protein>
<dbReference type="AlphaFoldDB" id="A0A061SXZ3"/>
<dbReference type="EMBL" id="JEMU01000001">
    <property type="protein sequence ID" value="KAJ05030.1"/>
    <property type="molecule type" value="Genomic_DNA"/>
</dbReference>
<sequence length="70" mass="7811">MFLGGAEYEFVKQHDRFKRQRGQIKVSGIIPQEYAIAPVNIPLKMRGLLLARSANPALRQLSVFVSGARA</sequence>
<gene>
    <name evidence="1" type="ORF">PM02_00020</name>
</gene>
<dbReference type="Proteomes" id="UP000027337">
    <property type="component" value="Unassembled WGS sequence"/>
</dbReference>
<accession>A0A061SXZ3</accession>
<proteinExistence type="predicted"/>
<name>A0A061SXZ3_9RHOB</name>
<comment type="caution">
    <text evidence="1">The sequence shown here is derived from an EMBL/GenBank/DDBJ whole genome shotgun (WGS) entry which is preliminary data.</text>
</comment>
<evidence type="ECO:0000313" key="2">
    <source>
        <dbReference type="Proteomes" id="UP000027337"/>
    </source>
</evidence>
<organism evidence="1 2">
    <name type="scientific">Sulfitobacter mediterraneus</name>
    <dbReference type="NCBI Taxonomy" id="83219"/>
    <lineage>
        <taxon>Bacteria</taxon>
        <taxon>Pseudomonadati</taxon>
        <taxon>Pseudomonadota</taxon>
        <taxon>Alphaproteobacteria</taxon>
        <taxon>Rhodobacterales</taxon>
        <taxon>Roseobacteraceae</taxon>
        <taxon>Sulfitobacter</taxon>
    </lineage>
</organism>
<evidence type="ECO:0000313" key="1">
    <source>
        <dbReference type="EMBL" id="KAJ05030.1"/>
    </source>
</evidence>